<evidence type="ECO:0000313" key="2">
    <source>
        <dbReference type="EMBL" id="ACZ49484.1"/>
    </source>
</evidence>
<protein>
    <submittedName>
        <fullName evidence="2">Putative acetyltransferase</fullName>
    </submittedName>
</protein>
<proteinExistence type="predicted"/>
<dbReference type="AlphaFoldDB" id="D1ASN1"/>
<gene>
    <name evidence="2" type="ordered locus">ACIS_00995</name>
</gene>
<dbReference type="KEGG" id="acn:ACIS_00995"/>
<sequence length="281" mass="31324">MPRGGKCKCHVARLLFREGGRTQNMHFSSLATDNLREYMLYAVNMSGGTVRTIGNLILTINSRPDSLFNYVFPTDGTYEECEQSAKNALDYLEKEKIDTTWVVDSHTKGLGRAVDKLGFAAPNVVKKAFMKIPMHAYIKNHGLSLVLEAVNTDSALAELDCMASKIFYCNVNDLAILLKGMVKHQPPDLRFFLAKLHGATVGLCGMYVRNQVVGLYSDGVLPEYRNMGIASDMVLQRLEMARELHRCRYAVAQCVEQSVGVYSRLGFRMTGNLSLYASLMA</sequence>
<dbReference type="GO" id="GO:0016747">
    <property type="term" value="F:acyltransferase activity, transferring groups other than amino-acyl groups"/>
    <property type="evidence" value="ECO:0007669"/>
    <property type="project" value="InterPro"/>
</dbReference>
<dbReference type="STRING" id="574556.ACIS_00995"/>
<dbReference type="Gene3D" id="3.40.630.30">
    <property type="match status" value="1"/>
</dbReference>
<dbReference type="EMBL" id="CP001759">
    <property type="protein sequence ID" value="ACZ49484.1"/>
    <property type="molecule type" value="Genomic_DNA"/>
</dbReference>
<organism evidence="2 3">
    <name type="scientific">Anaplasma centrale (strain Israel)</name>
    <name type="common">Anaplasma marginale subsp. centrale (strain Israel)</name>
    <dbReference type="NCBI Taxonomy" id="574556"/>
    <lineage>
        <taxon>Bacteria</taxon>
        <taxon>Pseudomonadati</taxon>
        <taxon>Pseudomonadota</taxon>
        <taxon>Alphaproteobacteria</taxon>
        <taxon>Rickettsiales</taxon>
        <taxon>Anaplasmataceae</taxon>
        <taxon>Anaplasma</taxon>
    </lineage>
</organism>
<feature type="domain" description="N-acetyltransferase" evidence="1">
    <location>
        <begin position="145"/>
        <end position="281"/>
    </location>
</feature>
<keyword evidence="2" id="KW-0808">Transferase</keyword>
<dbReference type="Proteomes" id="UP000000630">
    <property type="component" value="Chromosome"/>
</dbReference>
<accession>D1ASN1</accession>
<dbReference type="CDD" id="cd04301">
    <property type="entry name" value="NAT_SF"/>
    <property type="match status" value="1"/>
</dbReference>
<dbReference type="eggNOG" id="COG1670">
    <property type="taxonomic scope" value="Bacteria"/>
</dbReference>
<name>D1ASN1_ANACI</name>
<dbReference type="PROSITE" id="PS51186">
    <property type="entry name" value="GNAT"/>
    <property type="match status" value="1"/>
</dbReference>
<evidence type="ECO:0000259" key="1">
    <source>
        <dbReference type="PROSITE" id="PS51186"/>
    </source>
</evidence>
<reference evidence="2 3" key="1">
    <citation type="journal article" date="2010" name="J. Bacteriol.">
        <title>Complete genome sequence of Anaplasma marginale subsp. centrale.</title>
        <authorList>
            <person name="Herndon D.R."/>
            <person name="Palmer G.H."/>
            <person name="Shkap V."/>
            <person name="Knowles D.P. Jr."/>
            <person name="Brayton K.A."/>
        </authorList>
    </citation>
    <scope>NUCLEOTIDE SEQUENCE [LARGE SCALE GENOMIC DNA]</scope>
    <source>
        <strain evidence="2 3">Israel</strain>
    </source>
</reference>
<dbReference type="InterPro" id="IPR016181">
    <property type="entry name" value="Acyl_CoA_acyltransferase"/>
</dbReference>
<dbReference type="Pfam" id="PF00583">
    <property type="entry name" value="Acetyltransf_1"/>
    <property type="match status" value="1"/>
</dbReference>
<dbReference type="InterPro" id="IPR000182">
    <property type="entry name" value="GNAT_dom"/>
</dbReference>
<keyword evidence="3" id="KW-1185">Reference proteome</keyword>
<dbReference type="SUPFAM" id="SSF55729">
    <property type="entry name" value="Acyl-CoA N-acyltransferases (Nat)"/>
    <property type="match status" value="1"/>
</dbReference>
<evidence type="ECO:0000313" key="3">
    <source>
        <dbReference type="Proteomes" id="UP000000630"/>
    </source>
</evidence>
<dbReference type="HOGENOM" id="CLU_1060644_0_0_5"/>